<dbReference type="Gene3D" id="3.40.50.720">
    <property type="entry name" value="NAD(P)-binding Rossmann-like Domain"/>
    <property type="match status" value="1"/>
</dbReference>
<keyword evidence="2" id="KW-0560">Oxidoreductase</keyword>
<sequence length="239" mass="24345">MPTTLVIGGSSGIGLAAAVRLSTLGDIVHVAGRDPRRLADAVGTHPALLPHELDAGDADAVAALVADLVEEYGSLDRLIVTLSGNEGVGALAELDLSTLRAAFEEKFWPTLAAVQVVAPHLAPGGSITLVGAVTARVGMPGTAGPGSLNAAVEGLVQPLAAELAPIRVNAVSPGYVDTPWWDMVPQDDRNVLFGEIAETLPTKHIATADDVAEVIVLLATNPNRTGTVVESDGGAHLTA</sequence>
<dbReference type="GO" id="GO:0016491">
    <property type="term" value="F:oxidoreductase activity"/>
    <property type="evidence" value="ECO:0007669"/>
    <property type="project" value="UniProtKB-KW"/>
</dbReference>
<evidence type="ECO:0000256" key="1">
    <source>
        <dbReference type="ARBA" id="ARBA00006484"/>
    </source>
</evidence>
<protein>
    <submittedName>
        <fullName evidence="3">Short-chain dehydrogenase</fullName>
    </submittedName>
</protein>
<accession>A0A916T6S6</accession>
<comment type="caution">
    <text evidence="3">The sequence shown here is derived from an EMBL/GenBank/DDBJ whole genome shotgun (WGS) entry which is preliminary data.</text>
</comment>
<dbReference type="RefSeq" id="WP_188586543.1">
    <property type="nucleotide sequence ID" value="NZ_BMGC01000012.1"/>
</dbReference>
<dbReference type="Pfam" id="PF13561">
    <property type="entry name" value="adh_short_C2"/>
    <property type="match status" value="1"/>
</dbReference>
<dbReference type="PANTHER" id="PTHR43477">
    <property type="entry name" value="DIHYDROANTICAPSIN 7-DEHYDROGENASE"/>
    <property type="match status" value="1"/>
</dbReference>
<comment type="similarity">
    <text evidence="1">Belongs to the short-chain dehydrogenases/reductases (SDR) family.</text>
</comment>
<dbReference type="CDD" id="cd05233">
    <property type="entry name" value="SDR_c"/>
    <property type="match status" value="1"/>
</dbReference>
<dbReference type="InterPro" id="IPR002347">
    <property type="entry name" value="SDR_fam"/>
</dbReference>
<organism evidence="3 4">
    <name type="scientific">Gordonia jinhuaensis</name>
    <dbReference type="NCBI Taxonomy" id="1517702"/>
    <lineage>
        <taxon>Bacteria</taxon>
        <taxon>Bacillati</taxon>
        <taxon>Actinomycetota</taxon>
        <taxon>Actinomycetes</taxon>
        <taxon>Mycobacteriales</taxon>
        <taxon>Gordoniaceae</taxon>
        <taxon>Gordonia</taxon>
    </lineage>
</organism>
<dbReference type="AlphaFoldDB" id="A0A916T6S6"/>
<dbReference type="InterPro" id="IPR051122">
    <property type="entry name" value="SDR_DHRS6-like"/>
</dbReference>
<reference evidence="3" key="1">
    <citation type="journal article" date="2014" name="Int. J. Syst. Evol. Microbiol.">
        <title>Complete genome sequence of Corynebacterium casei LMG S-19264T (=DSM 44701T), isolated from a smear-ripened cheese.</title>
        <authorList>
            <consortium name="US DOE Joint Genome Institute (JGI-PGF)"/>
            <person name="Walter F."/>
            <person name="Albersmeier A."/>
            <person name="Kalinowski J."/>
            <person name="Ruckert C."/>
        </authorList>
    </citation>
    <scope>NUCLEOTIDE SEQUENCE</scope>
    <source>
        <strain evidence="3">CGMCC 1.12827</strain>
    </source>
</reference>
<reference evidence="3" key="2">
    <citation type="submission" date="2020-09" db="EMBL/GenBank/DDBJ databases">
        <authorList>
            <person name="Sun Q."/>
            <person name="Zhou Y."/>
        </authorList>
    </citation>
    <scope>NUCLEOTIDE SEQUENCE</scope>
    <source>
        <strain evidence="3">CGMCC 1.12827</strain>
    </source>
</reference>
<dbReference type="InterPro" id="IPR036291">
    <property type="entry name" value="NAD(P)-bd_dom_sf"/>
</dbReference>
<evidence type="ECO:0000256" key="2">
    <source>
        <dbReference type="ARBA" id="ARBA00023002"/>
    </source>
</evidence>
<keyword evidence="4" id="KW-1185">Reference proteome</keyword>
<evidence type="ECO:0000313" key="4">
    <source>
        <dbReference type="Proteomes" id="UP000621454"/>
    </source>
</evidence>
<name>A0A916T6S6_9ACTN</name>
<dbReference type="PRINTS" id="PR00081">
    <property type="entry name" value="GDHRDH"/>
</dbReference>
<evidence type="ECO:0000313" key="3">
    <source>
        <dbReference type="EMBL" id="GGB32657.1"/>
    </source>
</evidence>
<proteinExistence type="inferred from homology"/>
<dbReference type="PANTHER" id="PTHR43477:SF1">
    <property type="entry name" value="DIHYDROANTICAPSIN 7-DEHYDROGENASE"/>
    <property type="match status" value="1"/>
</dbReference>
<dbReference type="Proteomes" id="UP000621454">
    <property type="component" value="Unassembled WGS sequence"/>
</dbReference>
<dbReference type="EMBL" id="BMGC01000012">
    <property type="protein sequence ID" value="GGB32657.1"/>
    <property type="molecule type" value="Genomic_DNA"/>
</dbReference>
<gene>
    <name evidence="3" type="ORF">GCM10011489_21050</name>
</gene>
<dbReference type="SUPFAM" id="SSF51735">
    <property type="entry name" value="NAD(P)-binding Rossmann-fold domains"/>
    <property type="match status" value="1"/>
</dbReference>